<dbReference type="GO" id="GO:0005886">
    <property type="term" value="C:plasma membrane"/>
    <property type="evidence" value="ECO:0007669"/>
    <property type="project" value="TreeGrafter"/>
</dbReference>
<evidence type="ECO:0000256" key="2">
    <source>
        <dbReference type="ARBA" id="ARBA00022598"/>
    </source>
</evidence>
<evidence type="ECO:0000313" key="8">
    <source>
        <dbReference type="EMBL" id="OXA44341.1"/>
    </source>
</evidence>
<dbReference type="InterPro" id="IPR000873">
    <property type="entry name" value="AMP-dep_synth/lig_dom"/>
</dbReference>
<comment type="similarity">
    <text evidence="1">Belongs to the ATP-dependent AMP-binding enzyme family.</text>
</comment>
<name>A0A226DIC0_FOLCA</name>
<sequence length="762" mass="85129">MVSNSNLALTRKKSSEHPLLQYEHGGCNISELGTPVKFLLPGSNFRIGATLLITTLKVISSVYDTFTWFGYYGFQKKRRQERLKLRNEIKAEIVSSTDGTSKTWRANREIRDIHVELEKGNINTMHKVFTLAIRKFGSKQCLGTRDLLTEENHFENGKLLKKCELGQYRWKTYTEVEHLATHFALGLTTLNLKPKESLCIFAETRAEWFVAAVGAFKNNYTIATLYSTLGEDAIVHGLNQTEATVVLTSSELLPKFRSILQQTSHVRHVIYMEHQLHQETVDASLYPGTISIYPFSEIIQRGRKVIDIKLEAPEPDDVAIIMYTSGSTAVPKGVLLSHKNVAAAMFGVTDGFGPVFPDDIYVGYLPLAHVMELAAEAVCFLQGVRIGYSSPLTLTNSSLKIKPGCTGDAVELRPTLMVGVPFALDRIHKMIKSQVDEGSAMKRAIFYFAYDYKLKWNYKGYDTPLVDRTIMKKTKMALGGRVRVLVSGGAPLAVNTHEFVQNCFCISISQGYGLTETCASATCTIQGDTTLGSIGPPLRCTDIRLVNWDDGNYTVNDVPLPRGELVVGGDVVALGYFKTHETTTHDFFLEDGKRWFRTGDIAAAEPDGSFRIIDRKKDLVKLQRGEYLSMGKIESIFKTFHYIENICVYGDPSKDVCVALVTPIQKQLELLSASLGNGDKLTLAEMCLDAEVESAFLELVQSFASTTKLHRFEIPAALKLCPEPWTPDNDMVTSTFKLKRRNVQKVFQADIDRMYAGLKTNE</sequence>
<protein>
    <recommendedName>
        <fullName evidence="6">long-chain-fatty-acid--CoA ligase</fullName>
        <ecNumber evidence="6">6.2.1.3</ecNumber>
    </recommendedName>
</protein>
<dbReference type="OMA" id="CESKELC"/>
<dbReference type="PANTHER" id="PTHR43272:SF83">
    <property type="entry name" value="ACYL-COA SYNTHETASE LONG-CHAIN, ISOFORM J"/>
    <property type="match status" value="1"/>
</dbReference>
<dbReference type="GO" id="GO:0005811">
    <property type="term" value="C:lipid droplet"/>
    <property type="evidence" value="ECO:0007669"/>
    <property type="project" value="TreeGrafter"/>
</dbReference>
<accession>A0A226DIC0</accession>
<keyword evidence="2 8" id="KW-0436">Ligase</keyword>
<keyword evidence="4" id="KW-0276">Fatty acid metabolism</keyword>
<keyword evidence="5" id="KW-0067">ATP-binding</keyword>
<dbReference type="SUPFAM" id="SSF56801">
    <property type="entry name" value="Acetyl-CoA synthetase-like"/>
    <property type="match status" value="1"/>
</dbReference>
<evidence type="ECO:0000259" key="7">
    <source>
        <dbReference type="Pfam" id="PF00501"/>
    </source>
</evidence>
<evidence type="ECO:0000256" key="4">
    <source>
        <dbReference type="ARBA" id="ARBA00022832"/>
    </source>
</evidence>
<dbReference type="Pfam" id="PF00501">
    <property type="entry name" value="AMP-binding"/>
    <property type="match status" value="1"/>
</dbReference>
<dbReference type="EMBL" id="LNIX01000019">
    <property type="protein sequence ID" value="OXA44341.1"/>
    <property type="molecule type" value="Genomic_DNA"/>
</dbReference>
<comment type="caution">
    <text evidence="8">The sequence shown here is derived from an EMBL/GenBank/DDBJ whole genome shotgun (WGS) entry which is preliminary data.</text>
</comment>
<dbReference type="OrthoDB" id="1700726at2759"/>
<dbReference type="GO" id="GO:0005524">
    <property type="term" value="F:ATP binding"/>
    <property type="evidence" value="ECO:0007669"/>
    <property type="project" value="UniProtKB-KW"/>
</dbReference>
<evidence type="ECO:0000256" key="3">
    <source>
        <dbReference type="ARBA" id="ARBA00022741"/>
    </source>
</evidence>
<dbReference type="GO" id="GO:0035336">
    <property type="term" value="P:long-chain fatty-acyl-CoA metabolic process"/>
    <property type="evidence" value="ECO:0007669"/>
    <property type="project" value="TreeGrafter"/>
</dbReference>
<reference evidence="8 9" key="1">
    <citation type="submission" date="2015-12" db="EMBL/GenBank/DDBJ databases">
        <title>The genome of Folsomia candida.</title>
        <authorList>
            <person name="Faddeeva A."/>
            <person name="Derks M.F."/>
            <person name="Anvar Y."/>
            <person name="Smit S."/>
            <person name="Van Straalen N."/>
            <person name="Roelofs D."/>
        </authorList>
    </citation>
    <scope>NUCLEOTIDE SEQUENCE [LARGE SCALE GENOMIC DNA]</scope>
    <source>
        <strain evidence="8 9">VU population</strain>
        <tissue evidence="8">Whole body</tissue>
    </source>
</reference>
<feature type="domain" description="AMP-dependent synthetase/ligase" evidence="7">
    <location>
        <begin position="166"/>
        <end position="577"/>
    </location>
</feature>
<dbReference type="InterPro" id="IPR042099">
    <property type="entry name" value="ANL_N_sf"/>
</dbReference>
<keyword evidence="9" id="KW-1185">Reference proteome</keyword>
<dbReference type="GO" id="GO:0090433">
    <property type="term" value="F:palmitoyl-CoA ligase activity"/>
    <property type="evidence" value="ECO:0007669"/>
    <property type="project" value="TreeGrafter"/>
</dbReference>
<evidence type="ECO:0000256" key="6">
    <source>
        <dbReference type="ARBA" id="ARBA00026121"/>
    </source>
</evidence>
<dbReference type="PANTHER" id="PTHR43272">
    <property type="entry name" value="LONG-CHAIN-FATTY-ACID--COA LIGASE"/>
    <property type="match status" value="1"/>
</dbReference>
<evidence type="ECO:0000313" key="9">
    <source>
        <dbReference type="Proteomes" id="UP000198287"/>
    </source>
</evidence>
<keyword evidence="4" id="KW-0443">Lipid metabolism</keyword>
<dbReference type="GO" id="GO:0030182">
    <property type="term" value="P:neuron differentiation"/>
    <property type="evidence" value="ECO:0007669"/>
    <property type="project" value="TreeGrafter"/>
</dbReference>
<proteinExistence type="inferred from homology"/>
<dbReference type="STRING" id="158441.A0A226DIC0"/>
<dbReference type="GO" id="GO:0005783">
    <property type="term" value="C:endoplasmic reticulum"/>
    <property type="evidence" value="ECO:0007669"/>
    <property type="project" value="TreeGrafter"/>
</dbReference>
<evidence type="ECO:0000256" key="5">
    <source>
        <dbReference type="ARBA" id="ARBA00022840"/>
    </source>
</evidence>
<keyword evidence="3" id="KW-0547">Nucleotide-binding</keyword>
<dbReference type="Proteomes" id="UP000198287">
    <property type="component" value="Unassembled WGS sequence"/>
</dbReference>
<organism evidence="8 9">
    <name type="scientific">Folsomia candida</name>
    <name type="common">Springtail</name>
    <dbReference type="NCBI Taxonomy" id="158441"/>
    <lineage>
        <taxon>Eukaryota</taxon>
        <taxon>Metazoa</taxon>
        <taxon>Ecdysozoa</taxon>
        <taxon>Arthropoda</taxon>
        <taxon>Hexapoda</taxon>
        <taxon>Collembola</taxon>
        <taxon>Entomobryomorpha</taxon>
        <taxon>Isotomoidea</taxon>
        <taxon>Isotomidae</taxon>
        <taxon>Proisotominae</taxon>
        <taxon>Folsomia</taxon>
    </lineage>
</organism>
<gene>
    <name evidence="8" type="ORF">Fcan01_20382</name>
</gene>
<dbReference type="EC" id="6.2.1.3" evidence="6"/>
<evidence type="ECO:0000256" key="1">
    <source>
        <dbReference type="ARBA" id="ARBA00006432"/>
    </source>
</evidence>
<dbReference type="Gene3D" id="3.40.50.12780">
    <property type="entry name" value="N-terminal domain of ligase-like"/>
    <property type="match status" value="1"/>
</dbReference>
<dbReference type="AlphaFoldDB" id="A0A226DIC0"/>